<organism evidence="2 3">
    <name type="scientific">Anthostomella pinea</name>
    <dbReference type="NCBI Taxonomy" id="933095"/>
    <lineage>
        <taxon>Eukaryota</taxon>
        <taxon>Fungi</taxon>
        <taxon>Dikarya</taxon>
        <taxon>Ascomycota</taxon>
        <taxon>Pezizomycotina</taxon>
        <taxon>Sordariomycetes</taxon>
        <taxon>Xylariomycetidae</taxon>
        <taxon>Xylariales</taxon>
        <taxon>Xylariaceae</taxon>
        <taxon>Anthostomella</taxon>
    </lineage>
</organism>
<accession>A0AAI8YMM5</accession>
<protein>
    <submittedName>
        <fullName evidence="2">Uu.00g061050.m01.CDS01</fullName>
    </submittedName>
</protein>
<dbReference type="EMBL" id="CAUWAG010000013">
    <property type="protein sequence ID" value="CAJ2510205.1"/>
    <property type="molecule type" value="Genomic_DNA"/>
</dbReference>
<feature type="signal peptide" evidence="1">
    <location>
        <begin position="1"/>
        <end position="25"/>
    </location>
</feature>
<comment type="caution">
    <text evidence="2">The sequence shown here is derived from an EMBL/GenBank/DDBJ whole genome shotgun (WGS) entry which is preliminary data.</text>
</comment>
<dbReference type="Proteomes" id="UP001295740">
    <property type="component" value="Unassembled WGS sequence"/>
</dbReference>
<proteinExistence type="predicted"/>
<sequence>MILANLKHALLAAAAATTLLPLAFKDSDCNDETWSKSGITYKNGKVPDFHDVPQGFEVTGLDYWDSTVRMWKADRSSRPLKLEYVDKFHSDTNGNCKDWNNAWVAWEVTGPSAPSLPLNTRTERVVVRKID</sequence>
<dbReference type="AlphaFoldDB" id="A0AAI8YMM5"/>
<name>A0AAI8YMM5_9PEZI</name>
<evidence type="ECO:0000313" key="2">
    <source>
        <dbReference type="EMBL" id="CAJ2510205.1"/>
    </source>
</evidence>
<gene>
    <name evidence="2" type="ORF">KHLLAP_LOCUS10673</name>
</gene>
<evidence type="ECO:0000256" key="1">
    <source>
        <dbReference type="SAM" id="SignalP"/>
    </source>
</evidence>
<feature type="chain" id="PRO_5042476813" evidence="1">
    <location>
        <begin position="26"/>
        <end position="131"/>
    </location>
</feature>
<reference evidence="2" key="1">
    <citation type="submission" date="2023-10" db="EMBL/GenBank/DDBJ databases">
        <authorList>
            <person name="Hackl T."/>
        </authorList>
    </citation>
    <scope>NUCLEOTIDE SEQUENCE</scope>
</reference>
<keyword evidence="3" id="KW-1185">Reference proteome</keyword>
<evidence type="ECO:0000313" key="3">
    <source>
        <dbReference type="Proteomes" id="UP001295740"/>
    </source>
</evidence>
<keyword evidence="1" id="KW-0732">Signal</keyword>